<evidence type="ECO:0000256" key="8">
    <source>
        <dbReference type="ARBA" id="ARBA00022574"/>
    </source>
</evidence>
<dbReference type="Pfam" id="PF00400">
    <property type="entry name" value="WD40"/>
    <property type="match status" value="6"/>
</dbReference>
<feature type="compositionally biased region" description="Polar residues" evidence="22">
    <location>
        <begin position="1387"/>
        <end position="1414"/>
    </location>
</feature>
<keyword evidence="19" id="KW-0539">Nucleus</keyword>
<keyword evidence="18" id="KW-0804">Transcription</keyword>
<evidence type="ECO:0000259" key="25">
    <source>
        <dbReference type="PROSITE" id="PS51394"/>
    </source>
</evidence>
<dbReference type="FunFam" id="3.10.330.70:FF:000001">
    <property type="entry name" value="Putative lysine-specific demethylase 4a"/>
    <property type="match status" value="1"/>
</dbReference>
<dbReference type="SUPFAM" id="SSF63748">
    <property type="entry name" value="Tudor/PWWP/MBT"/>
    <property type="match status" value="2"/>
</dbReference>
<dbReference type="EC" id="1.14.11.66" evidence="6"/>
<dbReference type="Pfam" id="PF13831">
    <property type="entry name" value="PHD_2"/>
    <property type="match status" value="1"/>
</dbReference>
<dbReference type="Gene3D" id="3.30.40.10">
    <property type="entry name" value="Zinc/RING finger domain, C3HC4 (zinc finger)"/>
    <property type="match status" value="1"/>
</dbReference>
<evidence type="ECO:0000259" key="24">
    <source>
        <dbReference type="PROSITE" id="PS51184"/>
    </source>
</evidence>
<feature type="repeat" description="WD" evidence="21">
    <location>
        <begin position="144"/>
        <end position="185"/>
    </location>
</feature>
<evidence type="ECO:0000259" key="27">
    <source>
        <dbReference type="PROSITE" id="PS51805"/>
    </source>
</evidence>
<dbReference type="GO" id="GO:0000785">
    <property type="term" value="C:chromatin"/>
    <property type="evidence" value="ECO:0007669"/>
    <property type="project" value="TreeGrafter"/>
</dbReference>
<dbReference type="InterPro" id="IPR011989">
    <property type="entry name" value="ARM-like"/>
</dbReference>
<dbReference type="SUPFAM" id="SSF57903">
    <property type="entry name" value="FYVE/PHD zinc finger"/>
    <property type="match status" value="1"/>
</dbReference>
<dbReference type="InterPro" id="IPR002999">
    <property type="entry name" value="Tudor"/>
</dbReference>
<dbReference type="PROSITE" id="PS50082">
    <property type="entry name" value="WD_REPEATS_2"/>
    <property type="match status" value="4"/>
</dbReference>
<evidence type="ECO:0000256" key="13">
    <source>
        <dbReference type="ARBA" id="ARBA00022853"/>
    </source>
</evidence>
<evidence type="ECO:0000256" key="16">
    <source>
        <dbReference type="ARBA" id="ARBA00023004"/>
    </source>
</evidence>
<evidence type="ECO:0000256" key="12">
    <source>
        <dbReference type="ARBA" id="ARBA00022833"/>
    </source>
</evidence>
<comment type="caution">
    <text evidence="28">The sequence shown here is derived from an EMBL/GenBank/DDBJ whole genome shotgun (WGS) entry which is preliminary data.</text>
</comment>
<feature type="region of interest" description="Disordered" evidence="22">
    <location>
        <begin position="1008"/>
        <end position="1047"/>
    </location>
</feature>
<dbReference type="Pfam" id="PF02375">
    <property type="entry name" value="JmjN"/>
    <property type="match status" value="1"/>
</dbReference>
<evidence type="ECO:0000256" key="17">
    <source>
        <dbReference type="ARBA" id="ARBA00023015"/>
    </source>
</evidence>
<dbReference type="Gene3D" id="3.10.330.70">
    <property type="match status" value="1"/>
</dbReference>
<evidence type="ECO:0000256" key="5">
    <source>
        <dbReference type="ARBA" id="ARBA00009711"/>
    </source>
</evidence>
<feature type="domain" description="PFU" evidence="25">
    <location>
        <begin position="359"/>
        <end position="458"/>
    </location>
</feature>
<dbReference type="SMART" id="SM00320">
    <property type="entry name" value="WD40"/>
    <property type="match status" value="7"/>
</dbReference>
<dbReference type="PROSITE" id="PS51183">
    <property type="entry name" value="JMJN"/>
    <property type="match status" value="1"/>
</dbReference>
<dbReference type="OrthoDB" id="10265988at2759"/>
<feature type="region of interest" description="Disordered" evidence="22">
    <location>
        <begin position="472"/>
        <end position="500"/>
    </location>
</feature>
<evidence type="ECO:0000313" key="29">
    <source>
        <dbReference type="Proteomes" id="UP000597762"/>
    </source>
</evidence>
<dbReference type="Pfam" id="PF02373">
    <property type="entry name" value="JmjC"/>
    <property type="match status" value="1"/>
</dbReference>
<evidence type="ECO:0000256" key="15">
    <source>
        <dbReference type="ARBA" id="ARBA00023002"/>
    </source>
</evidence>
<feature type="compositionally biased region" description="Basic residues" evidence="22">
    <location>
        <begin position="1601"/>
        <end position="1613"/>
    </location>
</feature>
<keyword evidence="14" id="KW-0223">Dioxygenase</keyword>
<keyword evidence="12" id="KW-0862">Zinc</keyword>
<feature type="domain" description="PUL" evidence="26">
    <location>
        <begin position="508"/>
        <end position="771"/>
    </location>
</feature>
<feature type="domain" description="JmjC" evidence="24">
    <location>
        <begin position="816"/>
        <end position="982"/>
    </location>
</feature>
<comment type="similarity">
    <text evidence="4">Belongs to the WD repeat PLAP family.</text>
</comment>
<dbReference type="Pfam" id="PF09070">
    <property type="entry name" value="PFU"/>
    <property type="match status" value="1"/>
</dbReference>
<sequence>MASLYKLRCTIVGHDNDVRALATCPQLGDTIISGSRDRTSRIWTSKENDVGFDQDHAMRDHSNFVASVCIVQPTSIYEQGLILTGSNDNLIIVYNLQTYEKLYHLTGHEGTVCTLAVGKAGTIISGSWDKTAKVWIKERCVMTLVGHDAAVWAVCVLPEQGLMLTGSADKTIRVWKAGRCETVITGHTDCVRDLAILSNGQFLSCSNDCTIRRWLTTGECLHVYHGHDSFVYSLSVLPNDDGFVSTGEDKTLRVWHNTTCIQTINHPCHSVWTVCVLHNGDLVTGGSDAMIRVFTQCPDRMASAEDQKAFDELVNASNVPSKIAGVKLEDIPGMECLQNPGVPGQQRMVRSGDKVMMYNWNSETNQWDLLGDVTGSGSDSHSSTGKTLYRGKEYDYVFSVDIDPNLPALKLPYNLNEDPWMAAHNFLQTNDLSPMFLDQVANFIINNIKGAKLQQGDTSAFCDPFTGTSRYIPGNQPVNTDSNNTATQNEYTSKPTANEPTAKPEAACYFPMLTYLTIDTANVKQIIDKLSEFNEKVGDPFQVHTTVFPGLSELIAGKETVSSMSTLKQLLKWPKEYIFPALDVLRISIKYPQTNDYFCSHGNSKELLDFLMGFICDQTATTANKLLSLRILCNMFAQKDSEEACIGEKDSILSGMRNCSNGATKSIQIAYCDVAVMESSSGGSFPKIMVFRPTMEEFQDFNKYIDHMESQGAHKAGLAKVIPPPEWTPRRSGYENVDLLVPAPITQVVSGCQGLYTQYNIQRKGIHVKEFEKLANSDRHHTPRHADYEELERKYWKNITFVSPVYGADISGSLYDDDQDYWNINRLGTILDHVNEDYGIKIEGVNTAYLYFGMWKTTFAWHTEDMDLYSINYIHYGAPKSWYAIPPEHGRRLERLAQGFFPSSFQACPAFLRHKMTLISPHILKKYSIPVNKITQEAGEFMITFPYGYHSGYNHGFNCAESTNFATPRWIEYGKRCLQCTCRKDGVKISMDTFVRRFQPERYELWKKGKDIGPHPEDHTRVTHSRQSGDKRTAFEANSSGTVSTKRHPVTKLENMKKRGRPPGKKEKDILWKEITEEEIRQAMSETAEEPVGKKLSPIPASTAITKAITSNAQSILNVGTGKTEGTFSTQNVSSFSSAVIASQRNGTNVMANQIQTTNNASYLNLGLANTPNIVTNVAQYDNQSLIVSQPISEVASASVGMQATGNMFEVQNQSLVGINTNMCNISSSGAQQMYSNISLITSKPGRAQTAVVSSPMSVCGSIPSIGIKPCQPNRTCQLKDLNSGTTVEPLSSAPLTHIINQDGQVGQTQFVLQGVRQIQPVVQQIQSGARLKVQNFSPVTVDNGQVPNSNMAMASPANNQHFVSSTITPASKVNSAMAAVHKKSKTPQIASQRLPSVQKSNHPTMQPLSSPNTSTKFNFTGYPTSISSPENCNNMQSISSELNLETPNTTLCSAANSTFTGSLGSGSLSSPNFQTNLKKSPSAVVAEALPIPSLSADTLTACMGLTGTNNFSILGKGMWQSTYVQSNESSEGSDSDQRSKLTLTPKPLQISPKGTQPASKKEKKTYKKKTESSGASPEITPQQQSDVKTPPEAEDDATGAKKKSNTKKKKSEKSKGDKEIPSSSSSTNSNLSQSRSPTPKPRKLTTDSDLQSDSVTSINEVHEINEPWAKHLIGLWQDCPFNFDLEIKYNRYMSRQEPRCSVCSLFKPFEMDEEFEMKDLSKKTHGKNHKNLPKQSLPVIPEICFAISSENPNPNEDESPFDEDSQSNLLQCQVCKVCVHAKCYGVDESVESSSWKCLRCEEEEFSAECTLCFLRGGALKATTDGQWCHIVCALSLPDVSFQSINFRGPVDIMKISQKRAKLKCCFCSPKVKQNGKSGSCAQCSSGRCTLSFHITCAHAAGVMFETSDWPFPIYITCQKHVNHKEKARRRNMPALKISDRVIAKHKNGRYYKAEISAVRNQTFYAVDFDDGSFCDNLFPEDIQERDCVAEGPPDNGTAVKVKWPDGIIYGAVFRGQSSCMMHTVEFEDGSELTFKREELWKETEDLPKSVKSRLSIATERKYDIFYNDEIITKNRRPRPKNRSFSIYAL</sequence>
<comment type="similarity">
    <text evidence="5">Belongs to the JHDM3 histone demethylase family.</text>
</comment>
<dbReference type="Gene3D" id="1.25.10.10">
    <property type="entry name" value="Leucine-rich Repeat Variant"/>
    <property type="match status" value="1"/>
</dbReference>
<dbReference type="PROSITE" id="PS50294">
    <property type="entry name" value="WD_REPEATS_REGION"/>
    <property type="match status" value="3"/>
</dbReference>
<dbReference type="InterPro" id="IPR015943">
    <property type="entry name" value="WD40/YVTN_repeat-like_dom_sf"/>
</dbReference>
<keyword evidence="13" id="KW-0156">Chromatin regulator</keyword>
<feature type="compositionally biased region" description="Polar residues" evidence="22">
    <location>
        <begin position="476"/>
        <end position="499"/>
    </location>
</feature>
<evidence type="ECO:0000256" key="21">
    <source>
        <dbReference type="PROSITE-ProRule" id="PRU00221"/>
    </source>
</evidence>
<keyword evidence="15" id="KW-0560">Oxidoreductase</keyword>
<dbReference type="PANTHER" id="PTHR10694:SF129">
    <property type="entry name" value="LYSINE-SPECIFIC DEMETHYLASE 4B-RELATED"/>
    <property type="match status" value="1"/>
</dbReference>
<evidence type="ECO:0000313" key="28">
    <source>
        <dbReference type="EMBL" id="CAE1306026.1"/>
    </source>
</evidence>
<dbReference type="CDD" id="cd00200">
    <property type="entry name" value="WD40"/>
    <property type="match status" value="1"/>
</dbReference>
<dbReference type="FunFam" id="2.130.10.10:FF:000175">
    <property type="entry name" value="Phospholipase A-2-activating protein"/>
    <property type="match status" value="1"/>
</dbReference>
<evidence type="ECO:0000256" key="3">
    <source>
        <dbReference type="ARBA" id="ARBA00004496"/>
    </source>
</evidence>
<evidence type="ECO:0000256" key="11">
    <source>
        <dbReference type="ARBA" id="ARBA00022771"/>
    </source>
</evidence>
<comment type="subcellular location">
    <subcellularLocation>
        <location evidence="3">Cytoplasm</location>
    </subcellularLocation>
    <subcellularLocation>
        <location evidence="2">Nucleus</location>
    </subcellularLocation>
</comment>
<dbReference type="GO" id="GO:0005737">
    <property type="term" value="C:cytoplasm"/>
    <property type="evidence" value="ECO:0007669"/>
    <property type="project" value="UniProtKB-SubCell"/>
</dbReference>
<dbReference type="PROSITE" id="PS51805">
    <property type="entry name" value="EPHD"/>
    <property type="match status" value="1"/>
</dbReference>
<evidence type="ECO:0000259" key="23">
    <source>
        <dbReference type="PROSITE" id="PS51183"/>
    </source>
</evidence>
<comment type="cofactor">
    <cofactor evidence="1">
        <name>Fe(2+)</name>
        <dbReference type="ChEBI" id="CHEBI:29033"/>
    </cofactor>
</comment>
<feature type="repeat" description="WD" evidence="21">
    <location>
        <begin position="224"/>
        <end position="255"/>
    </location>
</feature>
<feature type="repeat" description="WD" evidence="21">
    <location>
        <begin position="11"/>
        <end position="43"/>
    </location>
</feature>
<evidence type="ECO:0000256" key="18">
    <source>
        <dbReference type="ARBA" id="ARBA00023163"/>
    </source>
</evidence>
<dbReference type="PANTHER" id="PTHR10694">
    <property type="entry name" value="LYSINE-SPECIFIC DEMETHYLASE"/>
    <property type="match status" value="1"/>
</dbReference>
<dbReference type="InterPro" id="IPR011011">
    <property type="entry name" value="Znf_FYVE_PHD"/>
</dbReference>
<feature type="region of interest" description="Disordered" evidence="22">
    <location>
        <begin position="1526"/>
        <end position="1655"/>
    </location>
</feature>
<evidence type="ECO:0000256" key="7">
    <source>
        <dbReference type="ARBA" id="ARBA00022490"/>
    </source>
</evidence>
<feature type="domain" description="PHD-type" evidence="27">
    <location>
        <begin position="1807"/>
        <end position="1922"/>
    </location>
</feature>
<dbReference type="CDD" id="cd20391">
    <property type="entry name" value="Tudor_JMJD2_rpt1"/>
    <property type="match status" value="1"/>
</dbReference>
<dbReference type="CDD" id="cd15675">
    <property type="entry name" value="ePHD_JMJD2"/>
    <property type="match status" value="1"/>
</dbReference>
<dbReference type="Pfam" id="PF13832">
    <property type="entry name" value="zf-HC5HC2H_2"/>
    <property type="match status" value="1"/>
</dbReference>
<dbReference type="InterPro" id="IPR003349">
    <property type="entry name" value="JmjN"/>
</dbReference>
<evidence type="ECO:0000256" key="20">
    <source>
        <dbReference type="ARBA" id="ARBA00049349"/>
    </source>
</evidence>
<dbReference type="SUPFAM" id="SSF51197">
    <property type="entry name" value="Clavaminate synthase-like"/>
    <property type="match status" value="1"/>
</dbReference>
<dbReference type="InterPro" id="IPR038122">
    <property type="entry name" value="PFU_sf"/>
</dbReference>
<evidence type="ECO:0000256" key="6">
    <source>
        <dbReference type="ARBA" id="ARBA00012900"/>
    </source>
</evidence>
<dbReference type="GO" id="GO:0005634">
    <property type="term" value="C:nucleus"/>
    <property type="evidence" value="ECO:0007669"/>
    <property type="project" value="UniProtKB-SubCell"/>
</dbReference>
<dbReference type="InterPro" id="IPR013535">
    <property type="entry name" value="PUL_dom"/>
</dbReference>
<dbReference type="SMART" id="SM00558">
    <property type="entry name" value="JmjC"/>
    <property type="match status" value="1"/>
</dbReference>
<dbReference type="SMART" id="SM00333">
    <property type="entry name" value="TUDOR"/>
    <property type="match status" value="2"/>
</dbReference>
<evidence type="ECO:0000256" key="9">
    <source>
        <dbReference type="ARBA" id="ARBA00022723"/>
    </source>
</evidence>
<dbReference type="Gene3D" id="2.30.30.140">
    <property type="match status" value="1"/>
</dbReference>
<keyword evidence="16" id="KW-0408">Iron</keyword>
<protein>
    <recommendedName>
        <fullName evidence="6">[histone H3]-trimethyl-L-lysine(9) demethylase</fullName>
        <ecNumber evidence="6">1.14.11.66</ecNumber>
    </recommendedName>
</protein>
<dbReference type="PROSITE" id="PS51184">
    <property type="entry name" value="JMJC"/>
    <property type="match status" value="1"/>
</dbReference>
<evidence type="ECO:0000256" key="22">
    <source>
        <dbReference type="SAM" id="MobiDB-lite"/>
    </source>
</evidence>
<dbReference type="EMBL" id="CAHIKZ030003987">
    <property type="protein sequence ID" value="CAE1306026.1"/>
    <property type="molecule type" value="Genomic_DNA"/>
</dbReference>
<dbReference type="SMART" id="SM00545">
    <property type="entry name" value="JmjN"/>
    <property type="match status" value="1"/>
</dbReference>
<dbReference type="Gene3D" id="2.60.120.650">
    <property type="entry name" value="Cupin"/>
    <property type="match status" value="1"/>
</dbReference>
<dbReference type="InterPro" id="IPR040477">
    <property type="entry name" value="KDM4-like_Tudor"/>
</dbReference>
<dbReference type="Pfam" id="PF18104">
    <property type="entry name" value="Tudor_2"/>
    <property type="match status" value="1"/>
</dbReference>
<keyword evidence="10" id="KW-0677">Repeat</keyword>
<dbReference type="SUPFAM" id="SSF50978">
    <property type="entry name" value="WD40 repeat-like"/>
    <property type="match status" value="1"/>
</dbReference>
<dbReference type="PROSITE" id="PS51396">
    <property type="entry name" value="PUL"/>
    <property type="match status" value="1"/>
</dbReference>
<reference evidence="28" key="1">
    <citation type="submission" date="2021-01" db="EMBL/GenBank/DDBJ databases">
        <authorList>
            <person name="Li R."/>
            <person name="Bekaert M."/>
        </authorList>
    </citation>
    <scope>NUCLEOTIDE SEQUENCE</scope>
    <source>
        <strain evidence="28">Farmed</strain>
    </source>
</reference>
<feature type="repeat" description="WD" evidence="21">
    <location>
        <begin position="105"/>
        <end position="135"/>
    </location>
</feature>
<dbReference type="GO" id="GO:0010468">
    <property type="term" value="P:regulation of gene expression"/>
    <property type="evidence" value="ECO:0007669"/>
    <property type="project" value="TreeGrafter"/>
</dbReference>
<dbReference type="InterPro" id="IPR034732">
    <property type="entry name" value="EPHD"/>
</dbReference>
<dbReference type="GO" id="GO:0140684">
    <property type="term" value="F:histone H3K9me2/H3K9me3 demethylase activity"/>
    <property type="evidence" value="ECO:0007669"/>
    <property type="project" value="UniProtKB-EC"/>
</dbReference>
<evidence type="ECO:0000259" key="26">
    <source>
        <dbReference type="PROSITE" id="PS51396"/>
    </source>
</evidence>
<dbReference type="GO" id="GO:0008270">
    <property type="term" value="F:zinc ion binding"/>
    <property type="evidence" value="ECO:0007669"/>
    <property type="project" value="UniProtKB-KW"/>
</dbReference>
<evidence type="ECO:0000256" key="2">
    <source>
        <dbReference type="ARBA" id="ARBA00004123"/>
    </source>
</evidence>
<gene>
    <name evidence="28" type="ORF">SPHA_58377</name>
</gene>
<evidence type="ECO:0000256" key="4">
    <source>
        <dbReference type="ARBA" id="ARBA00008495"/>
    </source>
</evidence>
<dbReference type="InterPro" id="IPR019787">
    <property type="entry name" value="Znf_PHD-finger"/>
</dbReference>
<organism evidence="28 29">
    <name type="scientific">Acanthosepion pharaonis</name>
    <name type="common">Pharaoh cuttlefish</name>
    <name type="synonym">Sepia pharaonis</name>
    <dbReference type="NCBI Taxonomy" id="158019"/>
    <lineage>
        <taxon>Eukaryota</taxon>
        <taxon>Metazoa</taxon>
        <taxon>Spiralia</taxon>
        <taxon>Lophotrochozoa</taxon>
        <taxon>Mollusca</taxon>
        <taxon>Cephalopoda</taxon>
        <taxon>Coleoidea</taxon>
        <taxon>Decapodiformes</taxon>
        <taxon>Sepiida</taxon>
        <taxon>Sepiina</taxon>
        <taxon>Sepiidae</taxon>
        <taxon>Acanthosepion</taxon>
    </lineage>
</organism>
<keyword evidence="9" id="KW-0479">Metal-binding</keyword>
<dbReference type="InterPro" id="IPR001680">
    <property type="entry name" value="WD40_rpt"/>
</dbReference>
<dbReference type="PROSITE" id="PS51394">
    <property type="entry name" value="PFU"/>
    <property type="match status" value="1"/>
</dbReference>
<dbReference type="FunFam" id="2.60.120.650:FF:000048">
    <property type="entry name" value="Lysine-specific demethylase 4A"/>
    <property type="match status" value="1"/>
</dbReference>
<dbReference type="SMART" id="SM00249">
    <property type="entry name" value="PHD"/>
    <property type="match status" value="2"/>
</dbReference>
<dbReference type="InterPro" id="IPR036322">
    <property type="entry name" value="WD40_repeat_dom_sf"/>
</dbReference>
<evidence type="ECO:0000256" key="10">
    <source>
        <dbReference type="ARBA" id="ARBA00022737"/>
    </source>
</evidence>
<evidence type="ECO:0000256" key="19">
    <source>
        <dbReference type="ARBA" id="ARBA00023242"/>
    </source>
</evidence>
<keyword evidence="8 21" id="KW-0853">WD repeat</keyword>
<dbReference type="InterPro" id="IPR003347">
    <property type="entry name" value="JmjC_dom"/>
</dbReference>
<feature type="region of interest" description="Disordered" evidence="22">
    <location>
        <begin position="1384"/>
        <end position="1414"/>
    </location>
</feature>
<keyword evidence="17" id="KW-0805">Transcription regulation</keyword>
<dbReference type="Gene3D" id="2.130.10.10">
    <property type="entry name" value="YVTN repeat-like/Quinoprotein amine dehydrogenase"/>
    <property type="match status" value="1"/>
</dbReference>
<proteinExistence type="inferred from homology"/>
<comment type="catalytic activity">
    <reaction evidence="20">
        <text>N(6),N(6),N(6)-trimethyl-L-lysyl(9)-[histone H3] + 2 2-oxoglutarate + 2 O2 = N(6)-methyl-L-lysyl(9)-[histone H3] + 2 formaldehyde + 2 succinate + 2 CO2</text>
        <dbReference type="Rhea" id="RHEA:60200"/>
        <dbReference type="Rhea" id="RHEA-COMP:15538"/>
        <dbReference type="Rhea" id="RHEA-COMP:15542"/>
        <dbReference type="ChEBI" id="CHEBI:15379"/>
        <dbReference type="ChEBI" id="CHEBI:16526"/>
        <dbReference type="ChEBI" id="CHEBI:16810"/>
        <dbReference type="ChEBI" id="CHEBI:16842"/>
        <dbReference type="ChEBI" id="CHEBI:30031"/>
        <dbReference type="ChEBI" id="CHEBI:61929"/>
        <dbReference type="ChEBI" id="CHEBI:61961"/>
        <dbReference type="EC" id="1.14.11.66"/>
    </reaction>
</comment>
<feature type="compositionally biased region" description="Low complexity" evidence="22">
    <location>
        <begin position="1623"/>
        <end position="1637"/>
    </location>
</feature>
<feature type="compositionally biased region" description="Basic and acidic residues" evidence="22">
    <location>
        <begin position="1008"/>
        <end position="1034"/>
    </location>
</feature>
<feature type="domain" description="JmjN" evidence="23">
    <location>
        <begin position="688"/>
        <end position="730"/>
    </location>
</feature>
<evidence type="ECO:0000256" key="14">
    <source>
        <dbReference type="ARBA" id="ARBA00022964"/>
    </source>
</evidence>
<dbReference type="Proteomes" id="UP000597762">
    <property type="component" value="Unassembled WGS sequence"/>
</dbReference>
<dbReference type="InterPro" id="IPR013083">
    <property type="entry name" value="Znf_RING/FYVE/PHD"/>
</dbReference>
<dbReference type="CDD" id="cd20392">
    <property type="entry name" value="Tudor_JMJD2_rpt2"/>
    <property type="match status" value="1"/>
</dbReference>
<dbReference type="InterPro" id="IPR001965">
    <property type="entry name" value="Znf_PHD"/>
</dbReference>
<name>A0A812DNI8_ACAPH</name>
<accession>A0A812DNI8</accession>
<dbReference type="Gene3D" id="3.10.20.870">
    <property type="entry name" value="PFU (PLAA family ubiquitin binding), C-terminal domain"/>
    <property type="match status" value="1"/>
</dbReference>
<dbReference type="Pfam" id="PF08324">
    <property type="entry name" value="PUL"/>
    <property type="match status" value="1"/>
</dbReference>
<dbReference type="GO" id="GO:0051864">
    <property type="term" value="F:histone H3K36 demethylase activity"/>
    <property type="evidence" value="ECO:0007669"/>
    <property type="project" value="TreeGrafter"/>
</dbReference>
<keyword evidence="7" id="KW-0963">Cytoplasm</keyword>
<keyword evidence="29" id="KW-1185">Reference proteome</keyword>
<evidence type="ECO:0000256" key="1">
    <source>
        <dbReference type="ARBA" id="ARBA00001954"/>
    </source>
</evidence>
<keyword evidence="11" id="KW-0863">Zinc-finger</keyword>
<dbReference type="InterPro" id="IPR015155">
    <property type="entry name" value="PFU"/>
</dbReference>